<dbReference type="SUPFAM" id="SSF52402">
    <property type="entry name" value="Adenine nucleotide alpha hydrolases-like"/>
    <property type="match status" value="1"/>
</dbReference>
<comment type="function">
    <text evidence="6">Ligates lysine onto the cytidine present at position 34 of the AUA codon-specific tRNA(Ile) that contains the anticodon CAU, in an ATP-dependent manner. Cytidine is converted to lysidine, thus changing the amino acid specificity of the tRNA from methionine to isoleucine.</text>
</comment>
<evidence type="ECO:0000256" key="3">
    <source>
        <dbReference type="ARBA" id="ARBA00022741"/>
    </source>
</evidence>
<evidence type="ECO:0000256" key="5">
    <source>
        <dbReference type="ARBA" id="ARBA00048539"/>
    </source>
</evidence>
<keyword evidence="6" id="KW-0963">Cytoplasm</keyword>
<keyword evidence="1 6" id="KW-0436">Ligase</keyword>
<dbReference type="InterPro" id="IPR012795">
    <property type="entry name" value="tRNA_Ile_lys_synt_N"/>
</dbReference>
<dbReference type="Proteomes" id="UP001156702">
    <property type="component" value="Unassembled WGS sequence"/>
</dbReference>
<dbReference type="InterPro" id="IPR014729">
    <property type="entry name" value="Rossmann-like_a/b/a_fold"/>
</dbReference>
<comment type="similarity">
    <text evidence="6">Belongs to the tRNA(Ile)-lysidine synthase family.</text>
</comment>
<keyword evidence="3 6" id="KW-0547">Nucleotide-binding</keyword>
<evidence type="ECO:0000256" key="4">
    <source>
        <dbReference type="ARBA" id="ARBA00022840"/>
    </source>
</evidence>
<dbReference type="EC" id="6.3.4.19" evidence="6"/>
<dbReference type="Pfam" id="PF01171">
    <property type="entry name" value="ATP_bind_3"/>
    <property type="match status" value="1"/>
</dbReference>
<keyword evidence="4 6" id="KW-0067">ATP-binding</keyword>
<dbReference type="NCBIfam" id="TIGR02432">
    <property type="entry name" value="lysidine_TilS_N"/>
    <property type="match status" value="1"/>
</dbReference>
<sequence>MAHADDPAFEAAGRFLKSFKHPAHLLVAVSGGSDSTGLLVALATLRAAGRYPGITLSACTIDHDLRPGSAGEAAWVGALCARHGVRHVIRRWEGEKPVSGLQAAARARRYGLLADVAVEMGADAVLAAHTRDDQNETVAMRAARSAEGIGLSGMADAVLLHGAVWLLRPFLAIDRAAIRAFLAARGEGWREDPSNHNPRFERVRIRARGVSPEPAVGDRALLSRCAAAFLAENVRTEGAFFALAPAAVGTLLADPAAWRGFLVLAAVAGGRVHALEAASAGRLRGFLASGTLSRLTAGRVVFDRRRDGLFLYRECRGIETLALSAGAAAVWDGRYHVANRAGRTIMVSAAGSGRGRDDGAGLGGPALRASRAAPRLEFEHGGRVPADLAAVEPLVAPYARFLPRFDLPLANALAEILGRAPFSSPPNE</sequence>
<comment type="catalytic activity">
    <reaction evidence="5 6">
        <text>cytidine(34) in tRNA(Ile2) + L-lysine + ATP = lysidine(34) in tRNA(Ile2) + AMP + diphosphate + H(+)</text>
        <dbReference type="Rhea" id="RHEA:43744"/>
        <dbReference type="Rhea" id="RHEA-COMP:10625"/>
        <dbReference type="Rhea" id="RHEA-COMP:10670"/>
        <dbReference type="ChEBI" id="CHEBI:15378"/>
        <dbReference type="ChEBI" id="CHEBI:30616"/>
        <dbReference type="ChEBI" id="CHEBI:32551"/>
        <dbReference type="ChEBI" id="CHEBI:33019"/>
        <dbReference type="ChEBI" id="CHEBI:82748"/>
        <dbReference type="ChEBI" id="CHEBI:83665"/>
        <dbReference type="ChEBI" id="CHEBI:456215"/>
        <dbReference type="EC" id="6.3.4.19"/>
    </reaction>
</comment>
<evidence type="ECO:0000313" key="8">
    <source>
        <dbReference type="EMBL" id="GLR51317.1"/>
    </source>
</evidence>
<dbReference type="Gene3D" id="3.40.50.620">
    <property type="entry name" value="HUPs"/>
    <property type="match status" value="1"/>
</dbReference>
<evidence type="ECO:0000313" key="9">
    <source>
        <dbReference type="Proteomes" id="UP001156702"/>
    </source>
</evidence>
<proteinExistence type="inferred from homology"/>
<name>A0ABQ5ZHL6_9HYPH</name>
<evidence type="ECO:0000259" key="7">
    <source>
        <dbReference type="Pfam" id="PF01171"/>
    </source>
</evidence>
<comment type="caution">
    <text evidence="8">The sequence shown here is derived from an EMBL/GenBank/DDBJ whole genome shotgun (WGS) entry which is preliminary data.</text>
</comment>
<keyword evidence="9" id="KW-1185">Reference proteome</keyword>
<gene>
    <name evidence="6 8" type="primary">tilS</name>
    <name evidence="8" type="ORF">GCM10007923_25250</name>
</gene>
<accession>A0ABQ5ZHL6</accession>
<evidence type="ECO:0000256" key="2">
    <source>
        <dbReference type="ARBA" id="ARBA00022694"/>
    </source>
</evidence>
<feature type="domain" description="tRNA(Ile)-lysidine/2-thiocytidine synthase N-terminal" evidence="7">
    <location>
        <begin position="25"/>
        <end position="207"/>
    </location>
</feature>
<evidence type="ECO:0000256" key="1">
    <source>
        <dbReference type="ARBA" id="ARBA00022598"/>
    </source>
</evidence>
<comment type="subcellular location">
    <subcellularLocation>
        <location evidence="6">Cytoplasm</location>
    </subcellularLocation>
</comment>
<dbReference type="HAMAP" id="MF_01161">
    <property type="entry name" value="tRNA_Ile_lys_synt"/>
    <property type="match status" value="1"/>
</dbReference>
<dbReference type="InterPro" id="IPR011063">
    <property type="entry name" value="TilS/TtcA_N"/>
</dbReference>
<dbReference type="InterPro" id="IPR012094">
    <property type="entry name" value="tRNA_Ile_lys_synt"/>
</dbReference>
<dbReference type="PANTHER" id="PTHR43033">
    <property type="entry name" value="TRNA(ILE)-LYSIDINE SYNTHASE-RELATED"/>
    <property type="match status" value="1"/>
</dbReference>
<protein>
    <recommendedName>
        <fullName evidence="6">tRNA(Ile)-lysidine synthase</fullName>
        <ecNumber evidence="6">6.3.4.19</ecNumber>
    </recommendedName>
    <alternativeName>
        <fullName evidence="6">tRNA(Ile)-2-lysyl-cytidine synthase</fullName>
    </alternativeName>
    <alternativeName>
        <fullName evidence="6">tRNA(Ile)-lysidine synthetase</fullName>
    </alternativeName>
</protein>
<reference evidence="9" key="1">
    <citation type="journal article" date="2019" name="Int. J. Syst. Evol. Microbiol.">
        <title>The Global Catalogue of Microorganisms (GCM) 10K type strain sequencing project: providing services to taxonomists for standard genome sequencing and annotation.</title>
        <authorList>
            <consortium name="The Broad Institute Genomics Platform"/>
            <consortium name="The Broad Institute Genome Sequencing Center for Infectious Disease"/>
            <person name="Wu L."/>
            <person name="Ma J."/>
        </authorList>
    </citation>
    <scope>NUCLEOTIDE SEQUENCE [LARGE SCALE GENOMIC DNA]</scope>
    <source>
        <strain evidence="9">NBRC 102122</strain>
    </source>
</reference>
<feature type="binding site" evidence="6">
    <location>
        <begin position="30"/>
        <end position="35"/>
    </location>
    <ligand>
        <name>ATP</name>
        <dbReference type="ChEBI" id="CHEBI:30616"/>
    </ligand>
</feature>
<dbReference type="CDD" id="cd01992">
    <property type="entry name" value="TilS_N"/>
    <property type="match status" value="1"/>
</dbReference>
<dbReference type="RefSeq" id="WP_244768344.1">
    <property type="nucleotide sequence ID" value="NZ_BSOP01000018.1"/>
</dbReference>
<organism evidence="8 9">
    <name type="scientific">Shinella yambaruensis</name>
    <dbReference type="NCBI Taxonomy" id="415996"/>
    <lineage>
        <taxon>Bacteria</taxon>
        <taxon>Pseudomonadati</taxon>
        <taxon>Pseudomonadota</taxon>
        <taxon>Alphaproteobacteria</taxon>
        <taxon>Hyphomicrobiales</taxon>
        <taxon>Rhizobiaceae</taxon>
        <taxon>Shinella</taxon>
    </lineage>
</organism>
<evidence type="ECO:0000256" key="6">
    <source>
        <dbReference type="HAMAP-Rule" id="MF_01161"/>
    </source>
</evidence>
<dbReference type="EMBL" id="BSOP01000018">
    <property type="protein sequence ID" value="GLR51317.1"/>
    <property type="molecule type" value="Genomic_DNA"/>
</dbReference>
<keyword evidence="2 6" id="KW-0819">tRNA processing</keyword>
<comment type="domain">
    <text evidence="6">The N-terminal region contains the highly conserved SGGXDS motif, predicted to be a P-loop motif involved in ATP binding.</text>
</comment>
<dbReference type="PANTHER" id="PTHR43033:SF1">
    <property type="entry name" value="TRNA(ILE)-LYSIDINE SYNTHASE-RELATED"/>
    <property type="match status" value="1"/>
</dbReference>